<evidence type="ECO:0000313" key="3">
    <source>
        <dbReference type="Proteomes" id="UP001280581"/>
    </source>
</evidence>
<dbReference type="PANTHER" id="PTHR33112">
    <property type="entry name" value="DOMAIN PROTEIN, PUTATIVE-RELATED"/>
    <property type="match status" value="1"/>
</dbReference>
<organism evidence="2 3">
    <name type="scientific">Pseudopithomyces chartarum</name>
    <dbReference type="NCBI Taxonomy" id="1892770"/>
    <lineage>
        <taxon>Eukaryota</taxon>
        <taxon>Fungi</taxon>
        <taxon>Dikarya</taxon>
        <taxon>Ascomycota</taxon>
        <taxon>Pezizomycotina</taxon>
        <taxon>Dothideomycetes</taxon>
        <taxon>Pleosporomycetidae</taxon>
        <taxon>Pleosporales</taxon>
        <taxon>Massarineae</taxon>
        <taxon>Didymosphaeriaceae</taxon>
        <taxon>Pseudopithomyces</taxon>
    </lineage>
</organism>
<protein>
    <recommendedName>
        <fullName evidence="1">Heterokaryon incompatibility domain-containing protein</fullName>
    </recommendedName>
</protein>
<sequence>MSDTICDLCKAIPLDLFRCELGQYRYELAPSFQDLEKSAQHGCASCKIFVDALPWVTNTKTPIMLANTSHRSPKEPGEIYIYFGHEFDPDTNTFKEYGTLNWLLHPGSQQEQMFGEVRYRSSNPVCDQNIELIKALLEDCLADHPSCRVTEQYPLPTRLLDLGENPDIVMVRVVSGSRGSEHLGRYLTLSHCWGNTAINAPWKLTMDRADEFSSGIPFDILPKTFQETINLVKSIGERYLWIDSMCIVQDSKEDWEVEASRMADVYGGSLCTISTATDSTSGGCYLPRNVAELEPVEWKLSQTESSDDQLDTTVVLLPSFRFGLDPPVFQRAWCLQERELSHRMLQFGVYGWQWSCSMGHTSEVELYTKTFDFRGSLRQSMAQRLTENPSILGGYPTGWSILLPKFSHIAASKDRNKAYEYWIYIMTMFSGAKITILGDRIPALHGLAARQKSVFPDKYAYGIWELEIINGLCWKCRHNRVGDVGVRTRIEPVIAPTWSFLSLQACIHLSRRVNHIIIPDTYMWFEDTDEETMFTTIRGRGHVVEMSCSDQDNDSYGLYSKHSNCQRPMI</sequence>
<dbReference type="PANTHER" id="PTHR33112:SF16">
    <property type="entry name" value="HETEROKARYON INCOMPATIBILITY DOMAIN-CONTAINING PROTEIN"/>
    <property type="match status" value="1"/>
</dbReference>
<dbReference type="EMBL" id="WVTA01000018">
    <property type="protein sequence ID" value="KAK3197749.1"/>
    <property type="molecule type" value="Genomic_DNA"/>
</dbReference>
<reference evidence="2 3" key="1">
    <citation type="submission" date="2021-02" db="EMBL/GenBank/DDBJ databases">
        <title>Genome assembly of Pseudopithomyces chartarum.</title>
        <authorList>
            <person name="Jauregui R."/>
            <person name="Singh J."/>
            <person name="Voisey C."/>
        </authorList>
    </citation>
    <scope>NUCLEOTIDE SEQUENCE [LARGE SCALE GENOMIC DNA]</scope>
    <source>
        <strain evidence="2 3">AGR01</strain>
    </source>
</reference>
<comment type="caution">
    <text evidence="2">The sequence shown here is derived from an EMBL/GenBank/DDBJ whole genome shotgun (WGS) entry which is preliminary data.</text>
</comment>
<keyword evidence="3" id="KW-1185">Reference proteome</keyword>
<evidence type="ECO:0000313" key="2">
    <source>
        <dbReference type="EMBL" id="KAK3197749.1"/>
    </source>
</evidence>
<dbReference type="InterPro" id="IPR010730">
    <property type="entry name" value="HET"/>
</dbReference>
<dbReference type="AlphaFoldDB" id="A0AAN6LMR2"/>
<dbReference type="Proteomes" id="UP001280581">
    <property type="component" value="Unassembled WGS sequence"/>
</dbReference>
<evidence type="ECO:0000259" key="1">
    <source>
        <dbReference type="Pfam" id="PF06985"/>
    </source>
</evidence>
<dbReference type="Pfam" id="PF06985">
    <property type="entry name" value="HET"/>
    <property type="match status" value="1"/>
</dbReference>
<accession>A0AAN6LMR2</accession>
<gene>
    <name evidence="2" type="ORF">GRF29_216g1169923</name>
</gene>
<name>A0AAN6LMR2_9PLEO</name>
<feature type="domain" description="Heterokaryon incompatibility" evidence="1">
    <location>
        <begin position="186"/>
        <end position="337"/>
    </location>
</feature>
<proteinExistence type="predicted"/>